<reference evidence="1" key="1">
    <citation type="submission" date="2014-12" db="EMBL/GenBank/DDBJ databases">
        <title>Insight into the proteome of Arion vulgaris.</title>
        <authorList>
            <person name="Aradska J."/>
            <person name="Bulat T."/>
            <person name="Smidak R."/>
            <person name="Sarate P."/>
            <person name="Gangsoo J."/>
            <person name="Sialana F."/>
            <person name="Bilban M."/>
            <person name="Lubec G."/>
        </authorList>
    </citation>
    <scope>NUCLEOTIDE SEQUENCE</scope>
    <source>
        <tissue evidence="1">Skin</tissue>
    </source>
</reference>
<evidence type="ECO:0000313" key="1">
    <source>
        <dbReference type="EMBL" id="CEK64738.1"/>
    </source>
</evidence>
<organism evidence="1">
    <name type="scientific">Arion vulgaris</name>
    <dbReference type="NCBI Taxonomy" id="1028688"/>
    <lineage>
        <taxon>Eukaryota</taxon>
        <taxon>Metazoa</taxon>
        <taxon>Spiralia</taxon>
        <taxon>Lophotrochozoa</taxon>
        <taxon>Mollusca</taxon>
        <taxon>Gastropoda</taxon>
        <taxon>Heterobranchia</taxon>
        <taxon>Euthyneura</taxon>
        <taxon>Panpulmonata</taxon>
        <taxon>Eupulmonata</taxon>
        <taxon>Stylommatophora</taxon>
        <taxon>Helicina</taxon>
        <taxon>Arionoidea</taxon>
        <taxon>Arionidae</taxon>
        <taxon>Arion</taxon>
    </lineage>
</organism>
<sequence>MVRADKDRWTAGKLIHKTKSISIGEYHQKLRPKIRHALTHTYKKLDVLTNDNEEEI</sequence>
<name>A0A0B6Z878_9EUPU</name>
<protein>
    <submittedName>
        <fullName evidence="1">Uncharacterized protein</fullName>
    </submittedName>
</protein>
<accession>A0A0B6Z878</accession>
<dbReference type="AlphaFoldDB" id="A0A0B6Z878"/>
<dbReference type="EMBL" id="HACG01017873">
    <property type="protein sequence ID" value="CEK64738.1"/>
    <property type="molecule type" value="Transcribed_RNA"/>
</dbReference>
<proteinExistence type="predicted"/>
<gene>
    <name evidence="1" type="primary">ORF52747</name>
</gene>